<protein>
    <recommendedName>
        <fullName evidence="1">TOTE conflict system primase domain-containing protein</fullName>
    </recommendedName>
</protein>
<sequence length="184" mass="21022">MEKSKFKTGYGTKYIKNSDKIIDQHINGNKTLDFRPVLDGDTVKSIHFDCQNIRDAVKILIYCYSDAVHGILEKVDSKYRLWIFIEEIEAYKAKLYCENTLKNCGFALRGNNKTVDYFPKSAKVHSRNSRNAMSLLPFGKGSKILIDGEFVEDFDTIEIDVVDISAEYNYPEPKMDVPVIACEA</sequence>
<evidence type="ECO:0000313" key="3">
    <source>
        <dbReference type="Proteomes" id="UP001396646"/>
    </source>
</evidence>
<reference evidence="2 3" key="1">
    <citation type="submission" date="2024-04" db="EMBL/GenBank/DDBJ databases">
        <title>Methanococcoides sp. LMO-2.</title>
        <authorList>
            <person name="Liang L."/>
        </authorList>
    </citation>
    <scope>NUCLEOTIDE SEQUENCE [LARGE SCALE GENOMIC DNA]</scope>
    <source>
        <strain evidence="2 3">LMO-2</strain>
    </source>
</reference>
<evidence type="ECO:0000313" key="2">
    <source>
        <dbReference type="EMBL" id="MEL4306450.1"/>
    </source>
</evidence>
<dbReference type="EMBL" id="JBCAUS010000008">
    <property type="protein sequence ID" value="MEL4306450.1"/>
    <property type="molecule type" value="Genomic_DNA"/>
</dbReference>
<gene>
    <name evidence="2" type="ORF">WOA13_11540</name>
</gene>
<feature type="domain" description="TOTE conflict system primase" evidence="1">
    <location>
        <begin position="5"/>
        <end position="133"/>
    </location>
</feature>
<name>A0ABU9KVP2_9EURY</name>
<proteinExistence type="predicted"/>
<dbReference type="Proteomes" id="UP001396646">
    <property type="component" value="Unassembled WGS sequence"/>
</dbReference>
<evidence type="ECO:0000259" key="1">
    <source>
        <dbReference type="Pfam" id="PF22548"/>
    </source>
</evidence>
<dbReference type="Pfam" id="PF22548">
    <property type="entry name" value="AEP-TOTE"/>
    <property type="match status" value="1"/>
</dbReference>
<dbReference type="InterPro" id="IPR054347">
    <property type="entry name" value="TOTE_primase"/>
</dbReference>
<keyword evidence="3" id="KW-1185">Reference proteome</keyword>
<organism evidence="2 3">
    <name type="scientific">Methanococcoides cohabitans</name>
    <dbReference type="NCBI Taxonomy" id="3136559"/>
    <lineage>
        <taxon>Archaea</taxon>
        <taxon>Methanobacteriati</taxon>
        <taxon>Methanobacteriota</taxon>
        <taxon>Stenosarchaea group</taxon>
        <taxon>Methanomicrobia</taxon>
        <taxon>Methanosarcinales</taxon>
        <taxon>Methanosarcinaceae</taxon>
        <taxon>Methanococcoides</taxon>
    </lineage>
</organism>
<accession>A0ABU9KVP2</accession>
<dbReference type="RefSeq" id="WP_342128052.1">
    <property type="nucleotide sequence ID" value="NZ_JBCAUS010000008.1"/>
</dbReference>
<comment type="caution">
    <text evidence="2">The sequence shown here is derived from an EMBL/GenBank/DDBJ whole genome shotgun (WGS) entry which is preliminary data.</text>
</comment>